<dbReference type="Proteomes" id="UP001157125">
    <property type="component" value="Unassembled WGS sequence"/>
</dbReference>
<keyword evidence="2" id="KW-0012">Acyltransferase</keyword>
<evidence type="ECO:0000313" key="5">
    <source>
        <dbReference type="Proteomes" id="UP001157125"/>
    </source>
</evidence>
<evidence type="ECO:0000256" key="2">
    <source>
        <dbReference type="ARBA" id="ARBA00023315"/>
    </source>
</evidence>
<dbReference type="Gene3D" id="3.40.630.30">
    <property type="match status" value="1"/>
</dbReference>
<dbReference type="SUPFAM" id="SSF55729">
    <property type="entry name" value="Acyl-CoA N-acyltransferases (Nat)"/>
    <property type="match status" value="1"/>
</dbReference>
<evidence type="ECO:0000256" key="1">
    <source>
        <dbReference type="ARBA" id="ARBA00022679"/>
    </source>
</evidence>
<reference evidence="5" key="1">
    <citation type="journal article" date="2019" name="Int. J. Syst. Evol. Microbiol.">
        <title>The Global Catalogue of Microorganisms (GCM) 10K type strain sequencing project: providing services to taxonomists for standard genome sequencing and annotation.</title>
        <authorList>
            <consortium name="The Broad Institute Genomics Platform"/>
            <consortium name="The Broad Institute Genome Sequencing Center for Infectious Disease"/>
            <person name="Wu L."/>
            <person name="Ma J."/>
        </authorList>
    </citation>
    <scope>NUCLEOTIDE SEQUENCE [LARGE SCALE GENOMIC DNA]</scope>
    <source>
        <strain evidence="5">NBRC 112299</strain>
    </source>
</reference>
<feature type="domain" description="N-acetyltransferase" evidence="3">
    <location>
        <begin position="3"/>
        <end position="146"/>
    </location>
</feature>
<accession>A0ABQ6IIR4</accession>
<evidence type="ECO:0000313" key="4">
    <source>
        <dbReference type="EMBL" id="GMA37609.1"/>
    </source>
</evidence>
<dbReference type="Pfam" id="PF00583">
    <property type="entry name" value="Acetyltransf_1"/>
    <property type="match status" value="1"/>
</dbReference>
<gene>
    <name evidence="4" type="ORF">GCM10025876_38130</name>
</gene>
<comment type="caution">
    <text evidence="4">The sequence shown here is derived from an EMBL/GenBank/DDBJ whole genome shotgun (WGS) entry which is preliminary data.</text>
</comment>
<keyword evidence="5" id="KW-1185">Reference proteome</keyword>
<keyword evidence="1" id="KW-0808">Transferase</keyword>
<dbReference type="InterPro" id="IPR050832">
    <property type="entry name" value="Bact_Acetyltransf"/>
</dbReference>
<dbReference type="RefSeq" id="WP_284329191.1">
    <property type="nucleotide sequence ID" value="NZ_BSUN01000001.1"/>
</dbReference>
<proteinExistence type="predicted"/>
<dbReference type="EMBL" id="BSUN01000001">
    <property type="protein sequence ID" value="GMA37609.1"/>
    <property type="molecule type" value="Genomic_DNA"/>
</dbReference>
<protein>
    <recommendedName>
        <fullName evidence="3">N-acetyltransferase domain-containing protein</fullName>
    </recommendedName>
</protein>
<dbReference type="InterPro" id="IPR000182">
    <property type="entry name" value="GNAT_dom"/>
</dbReference>
<dbReference type="PROSITE" id="PS51186">
    <property type="entry name" value="GNAT"/>
    <property type="match status" value="1"/>
</dbReference>
<organism evidence="4 5">
    <name type="scientific">Demequina litorisediminis</name>
    <dbReference type="NCBI Taxonomy" id="1849022"/>
    <lineage>
        <taxon>Bacteria</taxon>
        <taxon>Bacillati</taxon>
        <taxon>Actinomycetota</taxon>
        <taxon>Actinomycetes</taxon>
        <taxon>Micrococcales</taxon>
        <taxon>Demequinaceae</taxon>
        <taxon>Demequina</taxon>
    </lineage>
</organism>
<dbReference type="InterPro" id="IPR016181">
    <property type="entry name" value="Acyl_CoA_acyltransferase"/>
</dbReference>
<name>A0ABQ6IIR4_9MICO</name>
<dbReference type="PANTHER" id="PTHR43877">
    <property type="entry name" value="AMINOALKYLPHOSPHONATE N-ACETYLTRANSFERASE-RELATED-RELATED"/>
    <property type="match status" value="1"/>
</dbReference>
<sequence length="146" mass="15494">MSALVRSASQADADAVWGLLAELVVSHRPRRVAFEADYPVVMADAGARVAVACDADRVVGYVHALLRPSLYAGGPVCWVSELVVAAGERGQGHGGRLMDDVEAWAQEMGAVEVTLATSRADAFYAGRGFSRTAGYFKKHLVDELGT</sequence>
<evidence type="ECO:0000259" key="3">
    <source>
        <dbReference type="PROSITE" id="PS51186"/>
    </source>
</evidence>
<dbReference type="CDD" id="cd04301">
    <property type="entry name" value="NAT_SF"/>
    <property type="match status" value="1"/>
</dbReference>